<dbReference type="GeneID" id="14011244"/>
<gene>
    <name evidence="1" type="ORF">CyHV1_ORF93</name>
</gene>
<dbReference type="EMBL" id="JQ815363">
    <property type="protein sequence ID" value="AFJ20390.1"/>
    <property type="molecule type" value="Genomic_DNA"/>
</dbReference>
<accession>K7PCL0</accession>
<dbReference type="RefSeq" id="YP_007003756.1">
    <property type="nucleotide sequence ID" value="NC_019491.1"/>
</dbReference>
<evidence type="ECO:0000313" key="1">
    <source>
        <dbReference type="EMBL" id="AFJ20390.1"/>
    </source>
</evidence>
<keyword evidence="2" id="KW-1185">Reference proteome</keyword>
<reference evidence="1 2" key="1">
    <citation type="journal article" date="2013" name="J. Virol.">
        <title>Comparative genomics of carp herpesviruses.</title>
        <authorList>
            <person name="Davison A.J."/>
            <person name="Kurobe T."/>
            <person name="Gatherer D."/>
            <person name="Cunningham C."/>
            <person name="Korf I."/>
            <person name="Fukuda H."/>
            <person name="Hedrick R.P."/>
            <person name="Waltzek T.B."/>
        </authorList>
    </citation>
    <scope>NUCLEOTIDE SEQUENCE [LARGE SCALE GENOMIC DNA]</scope>
    <source>
        <strain evidence="1">NG-J1</strain>
    </source>
</reference>
<name>K7PCL0_9VIRU</name>
<dbReference type="OrthoDB" id="20851at10239"/>
<dbReference type="KEGG" id="vg:14011244"/>
<dbReference type="Proteomes" id="UP000118426">
    <property type="component" value="Segment"/>
</dbReference>
<organism evidence="1 2">
    <name type="scientific">Cyprinid herpesvirus 1</name>
    <dbReference type="NCBI Taxonomy" id="317858"/>
    <lineage>
        <taxon>Viruses</taxon>
        <taxon>Duplodnaviria</taxon>
        <taxon>Heunggongvirae</taxon>
        <taxon>Peploviricota</taxon>
        <taxon>Herviviricetes</taxon>
        <taxon>Herpesvirales</taxon>
        <taxon>Alloherpesviridae</taxon>
        <taxon>Cyvirus</taxon>
        <taxon>Cyvirus cyprinidallo1</taxon>
    </lineage>
</organism>
<sequence>MGNLISNETERFFAAFSGFFVQSVFSGAHVGYVEAMDDYVARYIAAKRMDQVRRDVREHQLWEETRTELNALDEKAVQLAKEIQKTQIEINSAMDSNVRQLLAIRLKTQQAEFDNIFEMVEAKSVSNTQYVTAKHQAELLDHLAKQPSVSVNPIKALSTQRNTRRMFTRNKQSVHVINRLNQETTGIVSNDLLMREEDPPQELLPVSGTSHHNRVLLLPE</sequence>
<protein>
    <submittedName>
        <fullName evidence="1">Protein ORF93</fullName>
    </submittedName>
</protein>
<proteinExistence type="predicted"/>
<evidence type="ECO:0000313" key="2">
    <source>
        <dbReference type="Proteomes" id="UP000118426"/>
    </source>
</evidence>